<dbReference type="GO" id="GO:0043546">
    <property type="term" value="F:molybdopterin cofactor binding"/>
    <property type="evidence" value="ECO:0007669"/>
    <property type="project" value="InterPro"/>
</dbReference>
<evidence type="ECO:0000256" key="6">
    <source>
        <dbReference type="ARBA" id="ARBA00022729"/>
    </source>
</evidence>
<evidence type="ECO:0000256" key="3">
    <source>
        <dbReference type="ARBA" id="ARBA00010312"/>
    </source>
</evidence>
<gene>
    <name evidence="14" type="ORF">B9H00_10850</name>
</gene>
<evidence type="ECO:0000313" key="15">
    <source>
        <dbReference type="Proteomes" id="UP000194457"/>
    </source>
</evidence>
<evidence type="ECO:0000256" key="9">
    <source>
        <dbReference type="ARBA" id="ARBA00023002"/>
    </source>
</evidence>
<evidence type="ECO:0000256" key="2">
    <source>
        <dbReference type="ARBA" id="ARBA00004418"/>
    </source>
</evidence>
<proteinExistence type="inferred from homology"/>
<keyword evidence="8" id="KW-0712">Selenocysteine</keyword>
<dbReference type="GO" id="GO:0042597">
    <property type="term" value="C:periplasmic space"/>
    <property type="evidence" value="ECO:0007669"/>
    <property type="project" value="UniProtKB-SubCell"/>
</dbReference>
<evidence type="ECO:0000256" key="1">
    <source>
        <dbReference type="ARBA" id="ARBA00001966"/>
    </source>
</evidence>
<dbReference type="GO" id="GO:0008863">
    <property type="term" value="F:formate dehydrogenase (NAD+) activity"/>
    <property type="evidence" value="ECO:0007669"/>
    <property type="project" value="InterPro"/>
</dbReference>
<evidence type="ECO:0000256" key="10">
    <source>
        <dbReference type="ARBA" id="ARBA00023004"/>
    </source>
</evidence>
<dbReference type="Gene3D" id="3.40.50.740">
    <property type="match status" value="1"/>
</dbReference>
<evidence type="ECO:0000256" key="4">
    <source>
        <dbReference type="ARBA" id="ARBA00022485"/>
    </source>
</evidence>
<dbReference type="PANTHER" id="PTHR43598:SF1">
    <property type="entry name" value="FORMATE DEHYDROGENASE-O MAJOR SUBUNIT"/>
    <property type="match status" value="1"/>
</dbReference>
<evidence type="ECO:0000259" key="12">
    <source>
        <dbReference type="Pfam" id="PF00384"/>
    </source>
</evidence>
<keyword evidence="11" id="KW-0411">Iron-sulfur</keyword>
<dbReference type="InterPro" id="IPR009010">
    <property type="entry name" value="Asp_de-COase-like_dom_sf"/>
</dbReference>
<dbReference type="GO" id="GO:0009061">
    <property type="term" value="P:anaerobic respiration"/>
    <property type="evidence" value="ECO:0007669"/>
    <property type="project" value="TreeGrafter"/>
</dbReference>
<dbReference type="KEGG" id="kma:B9H00_10850"/>
<sequence length="823" mass="92571">MAGLAPTFGRGAMTNHWVDIRNANLILSMGGNSAEAHPVGFRWVTEAIEHNKAKLICIDPRYTRTCAVADYKAFIRTGTDITFLGGLIHYLITTNQIQQEYVLNYTDASLLVREDFGFEDGLFTGYNPDKKAYDDKSSWMYELGDDGMAVRDMSLQHPRCVYQLMREHYSRYDVDTVSSICGMPKEHIEHIWSEIGKMAVPHQTMTILYALGWTQHSIGSQIIRTAAMVQLLLGNMGMPGGGVNALRGHSNIQGLTDLGLLSQLLPGYMTLANAAEQDYPAYIKKRAKQPILEGEVSYWKNYEKFHVSLMKSWFGDAATQENNWCFDWLPKLSRPLYDVLDTFDRMYKGEINGYFCQGFNPLASFPNRQKVTEGLSKLKYLVVMDPLNTETSEFWKNYGEYNDVDSSQIQTEVIRLPTTCFAEDDGSIVNSARWLQWHWAAAPGPGEARPDTRIMGELFIRIRDLYRQEGGAFPDPILNLDWDYDIPEAPSSEELAQEYNGRALVDLTDDNGNVTRRAGELLSGFSEMTADGRTASGCWIFSGAWTQDGNQMARRDNSDPYGTGNTLGWAWAWPANRRVLYNRASADTQGRPWGREKAFVWWSSEQGRWIGADVPDFPLTSAPSKGVGPFIMQPSGGGSFFGGQSMVDGPFPEHYEPYESPIDNNPLHPNNPLARNNPAGRIFDKDRAELGTRQEFPHAATTYRLTEHFHYWTKHARLNAIVQPEQFVEIGHQLAEEIGVVAGDWVRVSSNRGFIKAVAVVTKRLQPLRIGDRDVHHVGIPIHWGFTGVAKKGYLANALTPFVGDANTQTPEYKSFIVKVEKA</sequence>
<protein>
    <submittedName>
        <fullName evidence="14">Formate dehydrogenase-N subunit alpha</fullName>
    </submittedName>
</protein>
<dbReference type="Pfam" id="PF01568">
    <property type="entry name" value="Molydop_binding"/>
    <property type="match status" value="1"/>
</dbReference>
<dbReference type="InterPro" id="IPR006443">
    <property type="entry name" value="Formate-DH-alph_fdnG"/>
</dbReference>
<evidence type="ECO:0000259" key="13">
    <source>
        <dbReference type="Pfam" id="PF01568"/>
    </source>
</evidence>
<dbReference type="AlphaFoldDB" id="A0A240UPT3"/>
<reference evidence="14 15" key="1">
    <citation type="submission" date="2017-05" db="EMBL/GenBank/DDBJ databases">
        <authorList>
            <person name="Song R."/>
            <person name="Chenine A.L."/>
            <person name="Ruprecht R.M."/>
        </authorList>
    </citation>
    <scope>NUCLEOTIDE SEQUENCE [LARGE SCALE GENOMIC DNA]</scope>
    <source>
        <strain evidence="14">SW32</strain>
    </source>
</reference>
<keyword evidence="4" id="KW-0004">4Fe-4S</keyword>
<keyword evidence="5" id="KW-0479">Metal-binding</keyword>
<evidence type="ECO:0000256" key="8">
    <source>
        <dbReference type="ARBA" id="ARBA00022933"/>
    </source>
</evidence>
<dbReference type="PANTHER" id="PTHR43598">
    <property type="entry name" value="TUNGSTEN-CONTAINING FORMYLMETHANOFURAN DEHYDROGENASE 2 SUBUNIT B"/>
    <property type="match status" value="1"/>
</dbReference>
<dbReference type="Gene3D" id="2.40.40.20">
    <property type="match status" value="1"/>
</dbReference>
<keyword evidence="10" id="KW-0408">Iron</keyword>
<keyword evidence="15" id="KW-1185">Reference proteome</keyword>
<dbReference type="InterPro" id="IPR006657">
    <property type="entry name" value="MoPterin_dinucl-bd_dom"/>
</dbReference>
<comment type="subcellular location">
    <subcellularLocation>
        <location evidence="2">Periplasm</location>
    </subcellularLocation>
</comment>
<comment type="similarity">
    <text evidence="3">Belongs to the prokaryotic molybdopterin-containing oxidoreductase family.</text>
</comment>
<dbReference type="Proteomes" id="UP000194457">
    <property type="component" value="Chromosome"/>
</dbReference>
<dbReference type="SUPFAM" id="SSF53706">
    <property type="entry name" value="Formate dehydrogenase/DMSO reductase, domains 1-3"/>
    <property type="match status" value="1"/>
</dbReference>
<dbReference type="FunFam" id="3.40.228.10:FF:000009">
    <property type="entry name" value="Formate dehydrogenase, alpha subunit, selenocysteine-containing"/>
    <property type="match status" value="1"/>
</dbReference>
<dbReference type="NCBIfam" id="TIGR01553">
    <property type="entry name" value="formate-DH-alph"/>
    <property type="match status" value="1"/>
</dbReference>
<feature type="domain" description="Molybdopterin oxidoreductase" evidence="12">
    <location>
        <begin position="12"/>
        <end position="391"/>
    </location>
</feature>
<dbReference type="GO" id="GO:0030151">
    <property type="term" value="F:molybdenum ion binding"/>
    <property type="evidence" value="ECO:0007669"/>
    <property type="project" value="TreeGrafter"/>
</dbReference>
<keyword evidence="6" id="KW-0732">Signal</keyword>
<dbReference type="EMBL" id="CP021358">
    <property type="protein sequence ID" value="ART63498.1"/>
    <property type="molecule type" value="Genomic_DNA"/>
</dbReference>
<organism evidence="14 15">
    <name type="scientific">Kushneria marisflavi</name>
    <dbReference type="NCBI Taxonomy" id="157779"/>
    <lineage>
        <taxon>Bacteria</taxon>
        <taxon>Pseudomonadati</taxon>
        <taxon>Pseudomonadota</taxon>
        <taxon>Gammaproteobacteria</taxon>
        <taxon>Oceanospirillales</taxon>
        <taxon>Halomonadaceae</taxon>
        <taxon>Kushneria</taxon>
    </lineage>
</organism>
<dbReference type="FunFam" id="3.40.50.740:FF:000007">
    <property type="entry name" value="Formate dehydrogenase, alpha subunit, selenocysteine-containing"/>
    <property type="match status" value="1"/>
</dbReference>
<name>A0A240UPT3_9GAMM</name>
<dbReference type="GO" id="GO:0051539">
    <property type="term" value="F:4 iron, 4 sulfur cluster binding"/>
    <property type="evidence" value="ECO:0007669"/>
    <property type="project" value="UniProtKB-KW"/>
</dbReference>
<comment type="cofactor">
    <cofactor evidence="1">
        <name>[4Fe-4S] cluster</name>
        <dbReference type="ChEBI" id="CHEBI:49883"/>
    </cofactor>
</comment>
<keyword evidence="9" id="KW-0560">Oxidoreductase</keyword>
<evidence type="ECO:0000256" key="7">
    <source>
        <dbReference type="ARBA" id="ARBA00022764"/>
    </source>
</evidence>
<keyword evidence="7" id="KW-0574">Periplasm</keyword>
<dbReference type="InterPro" id="IPR006656">
    <property type="entry name" value="Mopterin_OxRdtase"/>
</dbReference>
<accession>A0A240UPT3</accession>
<evidence type="ECO:0000313" key="14">
    <source>
        <dbReference type="EMBL" id="ART63498.1"/>
    </source>
</evidence>
<dbReference type="Gene3D" id="3.40.228.10">
    <property type="entry name" value="Dimethylsulfoxide Reductase, domain 2"/>
    <property type="match status" value="2"/>
</dbReference>
<dbReference type="CDD" id="cd02792">
    <property type="entry name" value="MopB_CT_Formate-Dh-Na-like"/>
    <property type="match status" value="1"/>
</dbReference>
<evidence type="ECO:0000256" key="5">
    <source>
        <dbReference type="ARBA" id="ARBA00022723"/>
    </source>
</evidence>
<dbReference type="GO" id="GO:0047111">
    <property type="term" value="F:formate dehydrogenase (cytochrome-c-553) activity"/>
    <property type="evidence" value="ECO:0007669"/>
    <property type="project" value="InterPro"/>
</dbReference>
<evidence type="ECO:0000256" key="11">
    <source>
        <dbReference type="ARBA" id="ARBA00023014"/>
    </source>
</evidence>
<dbReference type="GO" id="GO:0009055">
    <property type="term" value="F:electron transfer activity"/>
    <property type="evidence" value="ECO:0007669"/>
    <property type="project" value="InterPro"/>
</dbReference>
<dbReference type="SUPFAM" id="SSF50692">
    <property type="entry name" value="ADC-like"/>
    <property type="match status" value="1"/>
</dbReference>
<dbReference type="Pfam" id="PF00384">
    <property type="entry name" value="Molybdopterin"/>
    <property type="match status" value="1"/>
</dbReference>
<feature type="domain" description="Molybdopterin dinucleotide-binding" evidence="13">
    <location>
        <begin position="701"/>
        <end position="816"/>
    </location>
</feature>
<dbReference type="FunFam" id="2.40.40.20:FF:000017">
    <property type="entry name" value="Formate dehydrogenase, alpha subunit"/>
    <property type="match status" value="1"/>
</dbReference>